<gene>
    <name evidence="2" type="ORF">G2W53_021719</name>
</gene>
<evidence type="ECO:0000313" key="2">
    <source>
        <dbReference type="EMBL" id="KAF7823575.1"/>
    </source>
</evidence>
<feature type="transmembrane region" description="Helical" evidence="1">
    <location>
        <begin position="194"/>
        <end position="219"/>
    </location>
</feature>
<organism evidence="2 3">
    <name type="scientific">Senna tora</name>
    <dbReference type="NCBI Taxonomy" id="362788"/>
    <lineage>
        <taxon>Eukaryota</taxon>
        <taxon>Viridiplantae</taxon>
        <taxon>Streptophyta</taxon>
        <taxon>Embryophyta</taxon>
        <taxon>Tracheophyta</taxon>
        <taxon>Spermatophyta</taxon>
        <taxon>Magnoliopsida</taxon>
        <taxon>eudicotyledons</taxon>
        <taxon>Gunneridae</taxon>
        <taxon>Pentapetalae</taxon>
        <taxon>rosids</taxon>
        <taxon>fabids</taxon>
        <taxon>Fabales</taxon>
        <taxon>Fabaceae</taxon>
        <taxon>Caesalpinioideae</taxon>
        <taxon>Cassia clade</taxon>
        <taxon>Senna</taxon>
    </lineage>
</organism>
<keyword evidence="1" id="KW-0812">Transmembrane</keyword>
<evidence type="ECO:0000313" key="3">
    <source>
        <dbReference type="Proteomes" id="UP000634136"/>
    </source>
</evidence>
<keyword evidence="1" id="KW-1133">Transmembrane helix</keyword>
<accession>A0A834TKQ2</accession>
<sequence length="261" mass="28900">MKNFMSVEKSQIPNPSEMNLGKKFCIHPKPTYAYKSQSRVTNFPQINFSDPSRASEFGHRLRPFRNGVLGQFSGQHESHGGLDLPGSDRRLLVVASEPRRLLSELLEDVVDEAVHDPHGLAGDSNVRMDLLEDLEDVDLVGLDALLASLLLLVAGRRCAFLRELLPGLRLLLRRRCLLGHRGLLLLRRFLLRGLLLGLGIAAFLLVVWVSCGWVTWILFPSVRFLKANVLINGSDSLMTCRGCGSKNSAVTLSVDSAGLYT</sequence>
<keyword evidence="1" id="KW-0472">Membrane</keyword>
<dbReference type="AlphaFoldDB" id="A0A834TKQ2"/>
<name>A0A834TKQ2_9FABA</name>
<dbReference type="Proteomes" id="UP000634136">
    <property type="component" value="Unassembled WGS sequence"/>
</dbReference>
<dbReference type="EMBL" id="JAAIUW010000007">
    <property type="protein sequence ID" value="KAF7823575.1"/>
    <property type="molecule type" value="Genomic_DNA"/>
</dbReference>
<dbReference type="OrthoDB" id="9831996at2759"/>
<comment type="caution">
    <text evidence="2">The sequence shown here is derived from an EMBL/GenBank/DDBJ whole genome shotgun (WGS) entry which is preliminary data.</text>
</comment>
<keyword evidence="3" id="KW-1185">Reference proteome</keyword>
<protein>
    <submittedName>
        <fullName evidence="2">Uncharacterized protein</fullName>
    </submittedName>
</protein>
<proteinExistence type="predicted"/>
<evidence type="ECO:0000256" key="1">
    <source>
        <dbReference type="SAM" id="Phobius"/>
    </source>
</evidence>
<reference evidence="2" key="1">
    <citation type="submission" date="2020-09" db="EMBL/GenBank/DDBJ databases">
        <title>Genome-Enabled Discovery of Anthraquinone Biosynthesis in Senna tora.</title>
        <authorList>
            <person name="Kang S.-H."/>
            <person name="Pandey R.P."/>
            <person name="Lee C.-M."/>
            <person name="Sim J.-S."/>
            <person name="Jeong J.-T."/>
            <person name="Choi B.-S."/>
            <person name="Jung M."/>
            <person name="Ginzburg D."/>
            <person name="Zhao K."/>
            <person name="Won S.Y."/>
            <person name="Oh T.-J."/>
            <person name="Yu Y."/>
            <person name="Kim N.-H."/>
            <person name="Lee O.R."/>
            <person name="Lee T.-H."/>
            <person name="Bashyal P."/>
            <person name="Kim T.-S."/>
            <person name="Lee W.-H."/>
            <person name="Kawkins C."/>
            <person name="Kim C.-K."/>
            <person name="Kim J.S."/>
            <person name="Ahn B.O."/>
            <person name="Rhee S.Y."/>
            <person name="Sohng J.K."/>
        </authorList>
    </citation>
    <scope>NUCLEOTIDE SEQUENCE</scope>
    <source>
        <tissue evidence="2">Leaf</tissue>
    </source>
</reference>